<reference evidence="3" key="1">
    <citation type="submission" date="2016-10" db="EMBL/GenBank/DDBJ databases">
        <authorList>
            <person name="Varghese N."/>
            <person name="Submissions S."/>
        </authorList>
    </citation>
    <scope>NUCLEOTIDE SEQUENCE [LARGE SCALE GENOMIC DNA]</scope>
    <source>
        <strain evidence="3">IBRC-M 10043</strain>
    </source>
</reference>
<gene>
    <name evidence="2" type="ORF">SAMN05216388_1011139</name>
</gene>
<feature type="region of interest" description="Disordered" evidence="1">
    <location>
        <begin position="511"/>
        <end position="546"/>
    </location>
</feature>
<feature type="compositionally biased region" description="Basic and acidic residues" evidence="1">
    <location>
        <begin position="1"/>
        <end position="13"/>
    </location>
</feature>
<proteinExistence type="predicted"/>
<feature type="region of interest" description="Disordered" evidence="1">
    <location>
        <begin position="1"/>
        <end position="41"/>
    </location>
</feature>
<accession>A0A1H8P3Y3</accession>
<dbReference type="EMBL" id="FOCX01000011">
    <property type="protein sequence ID" value="SEO36328.1"/>
    <property type="molecule type" value="Genomic_DNA"/>
</dbReference>
<dbReference type="Pfam" id="PF14337">
    <property type="entry name" value="Abi_alpha"/>
    <property type="match status" value="1"/>
</dbReference>
<protein>
    <recommendedName>
        <fullName evidence="4">DUF4393 domain-containing protein</fullName>
    </recommendedName>
</protein>
<keyword evidence="3" id="KW-1185">Reference proteome</keyword>
<evidence type="ECO:0008006" key="4">
    <source>
        <dbReference type="Google" id="ProtNLM"/>
    </source>
</evidence>
<feature type="compositionally biased region" description="Basic and acidic residues" evidence="1">
    <location>
        <begin position="517"/>
        <end position="528"/>
    </location>
</feature>
<organism evidence="2 3">
    <name type="scientific">Halorientalis persicus</name>
    <dbReference type="NCBI Taxonomy" id="1367881"/>
    <lineage>
        <taxon>Archaea</taxon>
        <taxon>Methanobacteriati</taxon>
        <taxon>Methanobacteriota</taxon>
        <taxon>Stenosarchaea group</taxon>
        <taxon>Halobacteria</taxon>
        <taxon>Halobacteriales</taxon>
        <taxon>Haloarculaceae</taxon>
        <taxon>Halorientalis</taxon>
    </lineage>
</organism>
<dbReference type="Proteomes" id="UP000198775">
    <property type="component" value="Unassembled WGS sequence"/>
</dbReference>
<dbReference type="OrthoDB" id="234612at2157"/>
<sequence>MSEFNDSERRPGDSEPEGGNSDDWVSEIARETEGTADTTDALDPSSVVQLFDVLDVATTERDLGQDQVDQLLDVLEASIVTPTPLSPGETERLLSVLESTIIDPVDPDATEEALSVLSTAIVDPTGSSATRTDGVLSVIESAMTDPTVAEEGIEEAFTMFDAALATLTDPSGDSEEVFSTLDSTVTSLLDPSVDTDELVGSLDEAVADMADPATDSGDTLSSVDRVMSHLLNPDEIEEDKFSPPDLDEGDHPSLSTPSDLDDSFRVARIGAAALQRSTGYSVRSGVRTGPRLVRAAATSESMVDMVEEVRSITLDELDRLGVETPADNDEPEVDRPTSSLPADRDRLRRRGARLMEASADVDYVEEVHPAYASILDQVAPDEVRILRLLATEGRQPSMDVRDVGWVPINSELVAAGLTMIGNEAGCQHLDRVHAYLNNLKRLGLIWFSDEPVEDLNEYQILQAQPDVQEAIEAAKRAKLIRRSIHLTPFGVDFCREVLPIEVVVETAAGVYETPETPESRDAPDRPEMPEDVTTQALGESDSAERD</sequence>
<feature type="region of interest" description="Disordered" evidence="1">
    <location>
        <begin position="322"/>
        <end position="344"/>
    </location>
</feature>
<dbReference type="Gene3D" id="3.30.110.190">
    <property type="match status" value="1"/>
</dbReference>
<feature type="region of interest" description="Disordered" evidence="1">
    <location>
        <begin position="236"/>
        <end position="261"/>
    </location>
</feature>
<dbReference type="InterPro" id="IPR025506">
    <property type="entry name" value="Abi_alpha"/>
</dbReference>
<name>A0A1H8P3Y3_9EURY</name>
<dbReference type="AlphaFoldDB" id="A0A1H8P3Y3"/>
<evidence type="ECO:0000256" key="1">
    <source>
        <dbReference type="SAM" id="MobiDB-lite"/>
    </source>
</evidence>
<evidence type="ECO:0000313" key="2">
    <source>
        <dbReference type="EMBL" id="SEO36328.1"/>
    </source>
</evidence>
<dbReference type="RefSeq" id="WP_211611336.1">
    <property type="nucleotide sequence ID" value="NZ_FOCX01000011.1"/>
</dbReference>
<evidence type="ECO:0000313" key="3">
    <source>
        <dbReference type="Proteomes" id="UP000198775"/>
    </source>
</evidence>